<dbReference type="GO" id="GO:0018773">
    <property type="term" value="F:acetylpyruvate hydrolase activity"/>
    <property type="evidence" value="ECO:0007669"/>
    <property type="project" value="TreeGrafter"/>
</dbReference>
<comment type="similarity">
    <text evidence="1">Belongs to the FAH family.</text>
</comment>
<keyword evidence="2" id="KW-0479">Metal-binding</keyword>
<dbReference type="Pfam" id="PF01557">
    <property type="entry name" value="FAA_hydrolase"/>
    <property type="match status" value="1"/>
</dbReference>
<reference evidence="4" key="1">
    <citation type="journal article" date="2020" name="Stud. Mycol.">
        <title>101 Dothideomycetes genomes: a test case for predicting lifestyles and emergence of pathogens.</title>
        <authorList>
            <person name="Haridas S."/>
            <person name="Albert R."/>
            <person name="Binder M."/>
            <person name="Bloem J."/>
            <person name="Labutti K."/>
            <person name="Salamov A."/>
            <person name="Andreopoulos B."/>
            <person name="Baker S."/>
            <person name="Barry K."/>
            <person name="Bills G."/>
            <person name="Bluhm B."/>
            <person name="Cannon C."/>
            <person name="Castanera R."/>
            <person name="Culley D."/>
            <person name="Daum C."/>
            <person name="Ezra D."/>
            <person name="Gonzalez J."/>
            <person name="Henrissat B."/>
            <person name="Kuo A."/>
            <person name="Liang C."/>
            <person name="Lipzen A."/>
            <person name="Lutzoni F."/>
            <person name="Magnuson J."/>
            <person name="Mondo S."/>
            <person name="Nolan M."/>
            <person name="Ohm R."/>
            <person name="Pangilinan J."/>
            <person name="Park H.-J."/>
            <person name="Ramirez L."/>
            <person name="Alfaro M."/>
            <person name="Sun H."/>
            <person name="Tritt A."/>
            <person name="Yoshinaga Y."/>
            <person name="Zwiers L.-H."/>
            <person name="Turgeon B."/>
            <person name="Goodwin S."/>
            <person name="Spatafora J."/>
            <person name="Crous P."/>
            <person name="Grigoriev I."/>
        </authorList>
    </citation>
    <scope>NUCLEOTIDE SEQUENCE</scope>
    <source>
        <strain evidence="4">CBS 675.92</strain>
    </source>
</reference>
<dbReference type="InterPro" id="IPR011234">
    <property type="entry name" value="Fumarylacetoacetase-like_C"/>
</dbReference>
<dbReference type="SUPFAM" id="SSF56529">
    <property type="entry name" value="FAH"/>
    <property type="match status" value="1"/>
</dbReference>
<sequence length="282" mass="30545">MAATFDRLIRFEGDDGKIYFGDLGKEEVPSREIEGRSVGVLEGSVEGGFKKSGEEVKVKKLLCPLPRTNIIMCVGLNYKQHAEECSLSIPTHPTIFTKPPDALTGPLDPISIHPSCQSQLDYEGELTIVIGHDAKNISAADAPAYILGYTVGNDVSARNYQLPASVSGGQFGYAKSFDGFAPIGPCVASANVVKDPQRLRYWTKVNGVKRQETGTDDMIWTVGQIVEHLSRGTTLRSGTCIMTGTPSGVGFFMEPKGFLKDGDEVEIYVEGIGSIINTMKFE</sequence>
<dbReference type="GO" id="GO:0046872">
    <property type="term" value="F:metal ion binding"/>
    <property type="evidence" value="ECO:0007669"/>
    <property type="project" value="UniProtKB-KW"/>
</dbReference>
<proteinExistence type="inferred from homology"/>
<dbReference type="InterPro" id="IPR036663">
    <property type="entry name" value="Fumarylacetoacetase_C_sf"/>
</dbReference>
<feature type="domain" description="Fumarylacetoacetase-like C-terminal" evidence="3">
    <location>
        <begin position="71"/>
        <end position="279"/>
    </location>
</feature>
<dbReference type="EMBL" id="ML976981">
    <property type="protein sequence ID" value="KAF1961381.1"/>
    <property type="molecule type" value="Genomic_DNA"/>
</dbReference>
<dbReference type="OrthoDB" id="411064at2759"/>
<dbReference type="FunFam" id="3.90.850.10:FF:000002">
    <property type="entry name" value="2-hydroxyhepta-2,4-diene-1,7-dioate isomerase"/>
    <property type="match status" value="1"/>
</dbReference>
<evidence type="ECO:0000256" key="2">
    <source>
        <dbReference type="ARBA" id="ARBA00022723"/>
    </source>
</evidence>
<keyword evidence="5" id="KW-1185">Reference proteome</keyword>
<gene>
    <name evidence="4" type="ORF">CC80DRAFT_488672</name>
</gene>
<evidence type="ECO:0000313" key="5">
    <source>
        <dbReference type="Proteomes" id="UP000800035"/>
    </source>
</evidence>
<dbReference type="PANTHER" id="PTHR11820">
    <property type="entry name" value="ACYLPYRUVASE"/>
    <property type="match status" value="1"/>
</dbReference>
<organism evidence="4 5">
    <name type="scientific">Byssothecium circinans</name>
    <dbReference type="NCBI Taxonomy" id="147558"/>
    <lineage>
        <taxon>Eukaryota</taxon>
        <taxon>Fungi</taxon>
        <taxon>Dikarya</taxon>
        <taxon>Ascomycota</taxon>
        <taxon>Pezizomycotina</taxon>
        <taxon>Dothideomycetes</taxon>
        <taxon>Pleosporomycetidae</taxon>
        <taxon>Pleosporales</taxon>
        <taxon>Massarineae</taxon>
        <taxon>Massarinaceae</taxon>
        <taxon>Byssothecium</taxon>
    </lineage>
</organism>
<evidence type="ECO:0000256" key="1">
    <source>
        <dbReference type="ARBA" id="ARBA00010211"/>
    </source>
</evidence>
<dbReference type="GO" id="GO:0050163">
    <property type="term" value="F:oxaloacetate tautomerase activity"/>
    <property type="evidence" value="ECO:0007669"/>
    <property type="project" value="UniProtKB-ARBA"/>
</dbReference>
<evidence type="ECO:0000259" key="3">
    <source>
        <dbReference type="Pfam" id="PF01557"/>
    </source>
</evidence>
<accession>A0A6A5U8Y0</accession>
<dbReference type="PANTHER" id="PTHR11820:SF7">
    <property type="entry name" value="ACYLPYRUVASE FAHD1, MITOCHONDRIAL"/>
    <property type="match status" value="1"/>
</dbReference>
<evidence type="ECO:0000313" key="4">
    <source>
        <dbReference type="EMBL" id="KAF1961381.1"/>
    </source>
</evidence>
<name>A0A6A5U8Y0_9PLEO</name>
<dbReference type="GO" id="GO:0006107">
    <property type="term" value="P:oxaloacetate metabolic process"/>
    <property type="evidence" value="ECO:0007669"/>
    <property type="project" value="UniProtKB-ARBA"/>
</dbReference>
<protein>
    <recommendedName>
        <fullName evidence="3">Fumarylacetoacetase-like C-terminal domain-containing protein</fullName>
    </recommendedName>
</protein>
<dbReference type="Proteomes" id="UP000800035">
    <property type="component" value="Unassembled WGS sequence"/>
</dbReference>
<dbReference type="AlphaFoldDB" id="A0A6A5U8Y0"/>
<dbReference type="Gene3D" id="3.90.850.10">
    <property type="entry name" value="Fumarylacetoacetase-like, C-terminal domain"/>
    <property type="match status" value="1"/>
</dbReference>